<evidence type="ECO:0000256" key="7">
    <source>
        <dbReference type="SAM" id="Phobius"/>
    </source>
</evidence>
<dbReference type="SUPFAM" id="SSF58104">
    <property type="entry name" value="Methyl-accepting chemotaxis protein (MCP) signaling domain"/>
    <property type="match status" value="1"/>
</dbReference>
<dbReference type="PROSITE" id="PS50111">
    <property type="entry name" value="CHEMOTAXIS_TRANSDUC_2"/>
    <property type="match status" value="1"/>
</dbReference>
<comment type="caution">
    <text evidence="10">The sequence shown here is derived from an EMBL/GenBank/DDBJ whole genome shotgun (WGS) entry which is preliminary data.</text>
</comment>
<dbReference type="PRINTS" id="PR00260">
    <property type="entry name" value="CHEMTRNSDUCR"/>
</dbReference>
<organism evidence="10 11">
    <name type="scientific">Brevibacillus thermoruber</name>
    <dbReference type="NCBI Taxonomy" id="33942"/>
    <lineage>
        <taxon>Bacteria</taxon>
        <taxon>Bacillati</taxon>
        <taxon>Bacillota</taxon>
        <taxon>Bacilli</taxon>
        <taxon>Bacillales</taxon>
        <taxon>Paenibacillaceae</taxon>
        <taxon>Brevibacillus</taxon>
    </lineage>
</organism>
<dbReference type="RefSeq" id="WP_271139416.1">
    <property type="nucleotide sequence ID" value="NZ_JAPYYP010000002.1"/>
</dbReference>
<dbReference type="CDD" id="cd06225">
    <property type="entry name" value="HAMP"/>
    <property type="match status" value="1"/>
</dbReference>
<dbReference type="Pfam" id="PF12729">
    <property type="entry name" value="4HB_MCP_1"/>
    <property type="match status" value="1"/>
</dbReference>
<evidence type="ECO:0000256" key="1">
    <source>
        <dbReference type="ARBA" id="ARBA00004236"/>
    </source>
</evidence>
<keyword evidence="11" id="KW-1185">Reference proteome</keyword>
<dbReference type="InterPro" id="IPR004089">
    <property type="entry name" value="MCPsignal_dom"/>
</dbReference>
<keyword evidence="3 7" id="KW-0472">Membrane</keyword>
<feature type="transmembrane region" description="Helical" evidence="7">
    <location>
        <begin position="20"/>
        <end position="39"/>
    </location>
</feature>
<evidence type="ECO:0000259" key="8">
    <source>
        <dbReference type="PROSITE" id="PS50111"/>
    </source>
</evidence>
<dbReference type="AlphaFoldDB" id="A0A9X3Z233"/>
<dbReference type="InterPro" id="IPR004090">
    <property type="entry name" value="Chemotax_Me-accpt_rcpt"/>
</dbReference>
<evidence type="ECO:0000313" key="11">
    <source>
        <dbReference type="Proteomes" id="UP001151071"/>
    </source>
</evidence>
<keyword evidence="7" id="KW-0812">Transmembrane</keyword>
<dbReference type="GO" id="GO:0006935">
    <property type="term" value="P:chemotaxis"/>
    <property type="evidence" value="ECO:0007669"/>
    <property type="project" value="InterPro"/>
</dbReference>
<feature type="domain" description="Methyl-accepting transducer" evidence="8">
    <location>
        <begin position="288"/>
        <end position="524"/>
    </location>
</feature>
<comment type="subcellular location">
    <subcellularLocation>
        <location evidence="1">Cell membrane</location>
    </subcellularLocation>
</comment>
<evidence type="ECO:0000256" key="3">
    <source>
        <dbReference type="ARBA" id="ARBA00023136"/>
    </source>
</evidence>
<evidence type="ECO:0000256" key="2">
    <source>
        <dbReference type="ARBA" id="ARBA00022475"/>
    </source>
</evidence>
<dbReference type="InterPro" id="IPR003660">
    <property type="entry name" value="HAMP_dom"/>
</dbReference>
<dbReference type="Gene3D" id="1.10.287.950">
    <property type="entry name" value="Methyl-accepting chemotaxis protein"/>
    <property type="match status" value="1"/>
</dbReference>
<dbReference type="SMART" id="SM00283">
    <property type="entry name" value="MA"/>
    <property type="match status" value="1"/>
</dbReference>
<feature type="domain" description="HAMP" evidence="9">
    <location>
        <begin position="216"/>
        <end position="269"/>
    </location>
</feature>
<keyword evidence="2" id="KW-1003">Cell membrane</keyword>
<dbReference type="GO" id="GO:0005886">
    <property type="term" value="C:plasma membrane"/>
    <property type="evidence" value="ECO:0007669"/>
    <property type="project" value="UniProtKB-SubCell"/>
</dbReference>
<dbReference type="Pfam" id="PF00015">
    <property type="entry name" value="MCPsignal"/>
    <property type="match status" value="1"/>
</dbReference>
<evidence type="ECO:0000256" key="6">
    <source>
        <dbReference type="PROSITE-ProRule" id="PRU00284"/>
    </source>
</evidence>
<evidence type="ECO:0000256" key="5">
    <source>
        <dbReference type="ARBA" id="ARBA00029447"/>
    </source>
</evidence>
<dbReference type="FunFam" id="1.10.287.950:FF:000001">
    <property type="entry name" value="Methyl-accepting chemotaxis sensory transducer"/>
    <property type="match status" value="1"/>
</dbReference>
<feature type="transmembrane region" description="Helical" evidence="7">
    <location>
        <begin position="194"/>
        <end position="215"/>
    </location>
</feature>
<proteinExistence type="inferred from homology"/>
<sequence length="574" mass="62385">MAKHMKLLRNLSTRTKLFNLVMLMVTFLLIVGGTGYWHLKKAEMRMGAMYQDQLLPIKWINDLRAQTRAIEANVYKMMLETSPTKLTEIKQQIETRIGDSNQLLTQLEQSSLDERETAFVQTLKDLNEKYQSDRTRVIQLIEEGNRDEAYNYFRATEATLDGINQELKSWADYNSQTAEDIHLQNALDARAAEMTLIITIGAALVLALSIGYVIARMIADPLKKVASKLDELAGGDLTVQPVDFDGKDEVGTLGQAFNKLVVQLRSLIGEVKLAGEQVAASSEQLTSSADQTAKAAEQAAAAIQEIATGSEVQTQRTAESVRVMEELGTAIQRIATTAGTVSESSVRAAQEAEQGNEYIIKAVEQMSAVQEAVNRAAEMVTLLGVRSEAIGEIVQVITGIASQTNLLALNAAIEAARAGEQGRGFAVVADEVRKLAEQSEESAQEIARLIGDIQLETGQVMAAMNQGTAETEAGSVAVREAGLAFQRIVSAAQAVAEQIQEVSAATEQMTAGIQQVASSMDEMNRLAQEAAVHTQGAAANSEEQLASMQEIARSSENLNRLSHHLQQTISRFRT</sequence>
<comment type="similarity">
    <text evidence="5">Belongs to the methyl-accepting chemotaxis (MCP) protein family.</text>
</comment>
<name>A0A9X3Z233_9BACL</name>
<dbReference type="PANTHER" id="PTHR32089:SF112">
    <property type="entry name" value="LYSOZYME-LIKE PROTEIN-RELATED"/>
    <property type="match status" value="1"/>
</dbReference>
<accession>A0A9X3Z233</accession>
<dbReference type="SMART" id="SM00304">
    <property type="entry name" value="HAMP"/>
    <property type="match status" value="1"/>
</dbReference>
<evidence type="ECO:0000259" key="9">
    <source>
        <dbReference type="PROSITE" id="PS50885"/>
    </source>
</evidence>
<reference evidence="10" key="1">
    <citation type="submission" date="2022-12" db="EMBL/GenBank/DDBJ databases">
        <title>Draft genome sequence of the thermophilic strain Brevibacillus thermoruber HT42, isolated from Los Humeros, Puebla, Mexico, with biotechnological potential.</title>
        <authorList>
            <person name="Lara Sanchez J."/>
            <person name="Solis Palacios R."/>
            <person name="Bustos Baena A.S."/>
            <person name="Ruz Baez A.E."/>
            <person name="Espinosa Luna G."/>
            <person name="Oliart Ros R.M."/>
        </authorList>
    </citation>
    <scope>NUCLEOTIDE SEQUENCE</scope>
    <source>
        <strain evidence="10">HT42</strain>
    </source>
</reference>
<evidence type="ECO:0000313" key="10">
    <source>
        <dbReference type="EMBL" id="MDA5107194.1"/>
    </source>
</evidence>
<dbReference type="Proteomes" id="UP001151071">
    <property type="component" value="Unassembled WGS sequence"/>
</dbReference>
<dbReference type="InterPro" id="IPR024478">
    <property type="entry name" value="HlyB_4HB_MCP"/>
</dbReference>
<dbReference type="EMBL" id="JAPYYP010000002">
    <property type="protein sequence ID" value="MDA5107194.1"/>
    <property type="molecule type" value="Genomic_DNA"/>
</dbReference>
<protein>
    <submittedName>
        <fullName evidence="10">Methyl-accepting chemotaxis protein</fullName>
    </submittedName>
</protein>
<dbReference type="GO" id="GO:0004888">
    <property type="term" value="F:transmembrane signaling receptor activity"/>
    <property type="evidence" value="ECO:0007669"/>
    <property type="project" value="InterPro"/>
</dbReference>
<dbReference type="Pfam" id="PF00672">
    <property type="entry name" value="HAMP"/>
    <property type="match status" value="1"/>
</dbReference>
<dbReference type="CDD" id="cd19411">
    <property type="entry name" value="MCP2201-like_sensor"/>
    <property type="match status" value="1"/>
</dbReference>
<dbReference type="PANTHER" id="PTHR32089">
    <property type="entry name" value="METHYL-ACCEPTING CHEMOTAXIS PROTEIN MCPB"/>
    <property type="match status" value="1"/>
</dbReference>
<dbReference type="GO" id="GO:0007165">
    <property type="term" value="P:signal transduction"/>
    <property type="evidence" value="ECO:0007669"/>
    <property type="project" value="UniProtKB-KW"/>
</dbReference>
<keyword evidence="7" id="KW-1133">Transmembrane helix</keyword>
<keyword evidence="4 6" id="KW-0807">Transducer</keyword>
<dbReference type="InterPro" id="IPR047347">
    <property type="entry name" value="YvaQ-like_sensor"/>
</dbReference>
<dbReference type="PROSITE" id="PS50885">
    <property type="entry name" value="HAMP"/>
    <property type="match status" value="1"/>
</dbReference>
<gene>
    <name evidence="10" type="ORF">O3V59_02385</name>
</gene>
<evidence type="ECO:0000256" key="4">
    <source>
        <dbReference type="ARBA" id="ARBA00023224"/>
    </source>
</evidence>
<dbReference type="CDD" id="cd11386">
    <property type="entry name" value="MCP_signal"/>
    <property type="match status" value="1"/>
</dbReference>